<protein>
    <recommendedName>
        <fullName evidence="3">AMP-dependent synthetase/ligase domain-containing protein</fullName>
    </recommendedName>
</protein>
<keyword evidence="1" id="KW-0511">Multifunctional enzyme</keyword>
<dbReference type="Pfam" id="PF00501">
    <property type="entry name" value="AMP-binding"/>
    <property type="match status" value="2"/>
</dbReference>
<proteinExistence type="predicted"/>
<evidence type="ECO:0000313" key="4">
    <source>
        <dbReference type="EMBL" id="KAK0506767.1"/>
    </source>
</evidence>
<keyword evidence="2" id="KW-0732">Signal</keyword>
<keyword evidence="5" id="KW-1185">Reference proteome</keyword>
<feature type="domain" description="AMP-dependent synthetase/ligase" evidence="3">
    <location>
        <begin position="191"/>
        <end position="227"/>
    </location>
</feature>
<feature type="domain" description="AMP-dependent synthetase/ligase" evidence="3">
    <location>
        <begin position="77"/>
        <end position="154"/>
    </location>
</feature>
<dbReference type="GO" id="GO:0031177">
    <property type="term" value="F:phosphopantetheine binding"/>
    <property type="evidence" value="ECO:0007669"/>
    <property type="project" value="TreeGrafter"/>
</dbReference>
<feature type="chain" id="PRO_5041382205" description="AMP-dependent synthetase/ligase domain-containing protein" evidence="2">
    <location>
        <begin position="30"/>
        <end position="240"/>
    </location>
</feature>
<organism evidence="4 5">
    <name type="scientific">Armillaria luteobubalina</name>
    <dbReference type="NCBI Taxonomy" id="153913"/>
    <lineage>
        <taxon>Eukaryota</taxon>
        <taxon>Fungi</taxon>
        <taxon>Dikarya</taxon>
        <taxon>Basidiomycota</taxon>
        <taxon>Agaricomycotina</taxon>
        <taxon>Agaricomycetes</taxon>
        <taxon>Agaricomycetidae</taxon>
        <taxon>Agaricales</taxon>
        <taxon>Marasmiineae</taxon>
        <taxon>Physalacriaceae</taxon>
        <taxon>Armillaria</taxon>
    </lineage>
</organism>
<evidence type="ECO:0000256" key="1">
    <source>
        <dbReference type="ARBA" id="ARBA00023268"/>
    </source>
</evidence>
<gene>
    <name evidence="4" type="ORF">EDD18DRAFT_1343178</name>
</gene>
<dbReference type="InterPro" id="IPR000873">
    <property type="entry name" value="AMP-dep_synth/lig_dom"/>
</dbReference>
<dbReference type="InterPro" id="IPR042099">
    <property type="entry name" value="ANL_N_sf"/>
</dbReference>
<dbReference type="PANTHER" id="PTHR45527">
    <property type="entry name" value="NONRIBOSOMAL PEPTIDE SYNTHETASE"/>
    <property type="match status" value="1"/>
</dbReference>
<dbReference type="InterPro" id="IPR020459">
    <property type="entry name" value="AMP-binding"/>
</dbReference>
<evidence type="ECO:0000313" key="5">
    <source>
        <dbReference type="Proteomes" id="UP001175228"/>
    </source>
</evidence>
<accession>A0AA39QPJ8</accession>
<dbReference type="Gene3D" id="3.40.50.12780">
    <property type="entry name" value="N-terminal domain of ligase-like"/>
    <property type="match status" value="1"/>
</dbReference>
<comment type="caution">
    <text evidence="4">The sequence shown here is derived from an EMBL/GenBank/DDBJ whole genome shotgun (WGS) entry which is preliminary data.</text>
</comment>
<feature type="signal peptide" evidence="2">
    <location>
        <begin position="1"/>
        <end position="29"/>
    </location>
</feature>
<evidence type="ECO:0000256" key="2">
    <source>
        <dbReference type="SAM" id="SignalP"/>
    </source>
</evidence>
<dbReference type="GO" id="GO:0044550">
    <property type="term" value="P:secondary metabolite biosynthetic process"/>
    <property type="evidence" value="ECO:0007669"/>
    <property type="project" value="TreeGrafter"/>
</dbReference>
<name>A0AA39QPJ8_9AGAR</name>
<dbReference type="PRINTS" id="PR00154">
    <property type="entry name" value="AMPBINDING"/>
</dbReference>
<dbReference type="PROSITE" id="PS00455">
    <property type="entry name" value="AMP_BINDING"/>
    <property type="match status" value="1"/>
</dbReference>
<dbReference type="Proteomes" id="UP001175228">
    <property type="component" value="Unassembled WGS sequence"/>
</dbReference>
<evidence type="ECO:0000259" key="3">
    <source>
        <dbReference type="Pfam" id="PF00501"/>
    </source>
</evidence>
<dbReference type="EMBL" id="JAUEPU010000001">
    <property type="protein sequence ID" value="KAK0506767.1"/>
    <property type="molecule type" value="Genomic_DNA"/>
</dbReference>
<dbReference type="AlphaFoldDB" id="A0AA39QPJ8"/>
<dbReference type="SUPFAM" id="SSF56801">
    <property type="entry name" value="Acetyl-CoA synthetase-like"/>
    <property type="match status" value="1"/>
</dbReference>
<sequence>MPISRGSTFNSPMLCVFAFFRNLFTAVAPFLPTWEISYPWSTLFRRCESEKRHNPGLSITFGPATPLKHTCIHDAFEVVSNTFPSNLAMVDHVGNSLTYQQLDRLSLHVSSFLRNRGVLPGSLVCLVGECSIPHIVAIFGILRAGAAYVPLDGQLITDGPSCLADLLPPKNSCIEDVLELLDGTAIEIQPPWKSRGSDKAYIIYTSGTTGEPKGVVVSHSNVTNCVFYSLILSVNYYVLK</sequence>
<dbReference type="GO" id="GO:0043041">
    <property type="term" value="P:amino acid activation for nonribosomal peptide biosynthetic process"/>
    <property type="evidence" value="ECO:0007669"/>
    <property type="project" value="TreeGrafter"/>
</dbReference>
<dbReference type="GO" id="GO:0005737">
    <property type="term" value="C:cytoplasm"/>
    <property type="evidence" value="ECO:0007669"/>
    <property type="project" value="TreeGrafter"/>
</dbReference>
<reference evidence="4" key="1">
    <citation type="submission" date="2023-06" db="EMBL/GenBank/DDBJ databases">
        <authorList>
            <consortium name="Lawrence Berkeley National Laboratory"/>
            <person name="Ahrendt S."/>
            <person name="Sahu N."/>
            <person name="Indic B."/>
            <person name="Wong-Bajracharya J."/>
            <person name="Merenyi Z."/>
            <person name="Ke H.-M."/>
            <person name="Monk M."/>
            <person name="Kocsube S."/>
            <person name="Drula E."/>
            <person name="Lipzen A."/>
            <person name="Balint B."/>
            <person name="Henrissat B."/>
            <person name="Andreopoulos B."/>
            <person name="Martin F.M."/>
            <person name="Harder C.B."/>
            <person name="Rigling D."/>
            <person name="Ford K.L."/>
            <person name="Foster G.D."/>
            <person name="Pangilinan J."/>
            <person name="Papanicolaou A."/>
            <person name="Barry K."/>
            <person name="LaButti K."/>
            <person name="Viragh M."/>
            <person name="Koriabine M."/>
            <person name="Yan M."/>
            <person name="Riley R."/>
            <person name="Champramary S."/>
            <person name="Plett K.L."/>
            <person name="Tsai I.J."/>
            <person name="Slot J."/>
            <person name="Sipos G."/>
            <person name="Plett J."/>
            <person name="Nagy L.G."/>
            <person name="Grigoriev I.V."/>
        </authorList>
    </citation>
    <scope>NUCLEOTIDE SEQUENCE</scope>
    <source>
        <strain evidence="4">HWK02</strain>
    </source>
</reference>
<dbReference type="PANTHER" id="PTHR45527:SF1">
    <property type="entry name" value="FATTY ACID SYNTHASE"/>
    <property type="match status" value="1"/>
</dbReference>
<dbReference type="InterPro" id="IPR020845">
    <property type="entry name" value="AMP-binding_CS"/>
</dbReference>